<feature type="coiled-coil region" evidence="1">
    <location>
        <begin position="110"/>
        <end position="169"/>
    </location>
</feature>
<feature type="compositionally biased region" description="Polar residues" evidence="2">
    <location>
        <begin position="299"/>
        <end position="316"/>
    </location>
</feature>
<feature type="region of interest" description="Disordered" evidence="2">
    <location>
        <begin position="293"/>
        <end position="330"/>
    </location>
</feature>
<dbReference type="PANTHER" id="PTHR11505">
    <property type="entry name" value="L1 TRANSPOSABLE ELEMENT-RELATED"/>
    <property type="match status" value="1"/>
</dbReference>
<accession>A0AA88XX61</accession>
<protein>
    <submittedName>
        <fullName evidence="3">Uncharacterized protein</fullName>
    </submittedName>
</protein>
<evidence type="ECO:0000313" key="4">
    <source>
        <dbReference type="Proteomes" id="UP001186944"/>
    </source>
</evidence>
<name>A0AA88XX61_PINIB</name>
<sequence>MSTNSDTVNLLSENRNVLYDEEDEGEITLQKVFSIVKQIESSIKTRFNDTNEKIDYRIKNLETILQKVDSMCEEVVKLTSRVNNIETEFHKMNTTCSEFDKNLHGMSNIFDDVKKDVNKTNKEIREMKTKMKEMENSLANHKMEKQIEVQTLAEKNDELSEQITDLRVRSMKYNLIFSGIQEGERENSEQVLQDFLANEVDIQQYIDFANVHRFGRQHRGKPRPLIAKFLYQRDLDMVLRNARKLRGKSYYINRQFPDEIEQARRSLYPIMKEFRSKGDHVKLVRDTLYVNGEPYEPEVTQSSPNTSERRYTPSSQRNKRRRKAYTPEQR</sequence>
<dbReference type="Proteomes" id="UP001186944">
    <property type="component" value="Unassembled WGS sequence"/>
</dbReference>
<dbReference type="Gene3D" id="1.20.5.340">
    <property type="match status" value="1"/>
</dbReference>
<evidence type="ECO:0000313" key="3">
    <source>
        <dbReference type="EMBL" id="KAK3093502.1"/>
    </source>
</evidence>
<keyword evidence="1" id="KW-0175">Coiled coil</keyword>
<evidence type="ECO:0000256" key="1">
    <source>
        <dbReference type="SAM" id="Coils"/>
    </source>
</evidence>
<reference evidence="3" key="1">
    <citation type="submission" date="2019-08" db="EMBL/GenBank/DDBJ databases">
        <title>The improved chromosome-level genome for the pearl oyster Pinctada fucata martensii using PacBio sequencing and Hi-C.</title>
        <authorList>
            <person name="Zheng Z."/>
        </authorList>
    </citation>
    <scope>NUCLEOTIDE SEQUENCE</scope>
    <source>
        <strain evidence="3">ZZ-2019</strain>
        <tissue evidence="3">Adductor muscle</tissue>
    </source>
</reference>
<evidence type="ECO:0000256" key="2">
    <source>
        <dbReference type="SAM" id="MobiDB-lite"/>
    </source>
</evidence>
<dbReference type="EMBL" id="VSWD01000009">
    <property type="protein sequence ID" value="KAK3093502.1"/>
    <property type="molecule type" value="Genomic_DNA"/>
</dbReference>
<comment type="caution">
    <text evidence="3">The sequence shown here is derived from an EMBL/GenBank/DDBJ whole genome shotgun (WGS) entry which is preliminary data.</text>
</comment>
<dbReference type="Gene3D" id="3.30.70.1820">
    <property type="entry name" value="L1 transposable element, RRM domain"/>
    <property type="match status" value="1"/>
</dbReference>
<dbReference type="InterPro" id="IPR004244">
    <property type="entry name" value="Transposase_22"/>
</dbReference>
<proteinExistence type="predicted"/>
<organism evidence="3 4">
    <name type="scientific">Pinctada imbricata</name>
    <name type="common">Atlantic pearl-oyster</name>
    <name type="synonym">Pinctada martensii</name>
    <dbReference type="NCBI Taxonomy" id="66713"/>
    <lineage>
        <taxon>Eukaryota</taxon>
        <taxon>Metazoa</taxon>
        <taxon>Spiralia</taxon>
        <taxon>Lophotrochozoa</taxon>
        <taxon>Mollusca</taxon>
        <taxon>Bivalvia</taxon>
        <taxon>Autobranchia</taxon>
        <taxon>Pteriomorphia</taxon>
        <taxon>Pterioida</taxon>
        <taxon>Pterioidea</taxon>
        <taxon>Pteriidae</taxon>
        <taxon>Pinctada</taxon>
    </lineage>
</organism>
<dbReference type="AlphaFoldDB" id="A0AA88XX61"/>
<keyword evidence="4" id="KW-1185">Reference proteome</keyword>
<gene>
    <name evidence="3" type="ORF">FSP39_016528</name>
</gene>